<evidence type="ECO:0000313" key="4">
    <source>
        <dbReference type="Proteomes" id="UP000696573"/>
    </source>
</evidence>
<protein>
    <recommendedName>
        <fullName evidence="5">Zn(2)-C6 fungal-type domain-containing protein</fullName>
    </recommendedName>
</protein>
<reference evidence="3" key="1">
    <citation type="submission" date="2021-10" db="EMBL/GenBank/DDBJ databases">
        <authorList>
            <person name="Piombo E."/>
        </authorList>
    </citation>
    <scope>NUCLEOTIDE SEQUENCE</scope>
</reference>
<evidence type="ECO:0000256" key="1">
    <source>
        <dbReference type="ARBA" id="ARBA00023242"/>
    </source>
</evidence>
<gene>
    <name evidence="3" type="ORF">CRHIZ90672A_00010324</name>
</gene>
<dbReference type="GO" id="GO:0000981">
    <property type="term" value="F:DNA-binding transcription factor activity, RNA polymerase II-specific"/>
    <property type="evidence" value="ECO:0007669"/>
    <property type="project" value="InterPro"/>
</dbReference>
<dbReference type="InterPro" id="IPR036864">
    <property type="entry name" value="Zn2-C6_fun-type_DNA-bd_sf"/>
</dbReference>
<organism evidence="3 4">
    <name type="scientific">Clonostachys rhizophaga</name>
    <dbReference type="NCBI Taxonomy" id="160324"/>
    <lineage>
        <taxon>Eukaryota</taxon>
        <taxon>Fungi</taxon>
        <taxon>Dikarya</taxon>
        <taxon>Ascomycota</taxon>
        <taxon>Pezizomycotina</taxon>
        <taxon>Sordariomycetes</taxon>
        <taxon>Hypocreomycetidae</taxon>
        <taxon>Hypocreales</taxon>
        <taxon>Bionectriaceae</taxon>
        <taxon>Clonostachys</taxon>
    </lineage>
</organism>
<dbReference type="PANTHER" id="PTHR38111">
    <property type="entry name" value="ZN(2)-C6 FUNGAL-TYPE DOMAIN-CONTAINING PROTEIN-RELATED"/>
    <property type="match status" value="1"/>
</dbReference>
<dbReference type="OrthoDB" id="5126878at2759"/>
<evidence type="ECO:0000256" key="2">
    <source>
        <dbReference type="SAM" id="MobiDB-lite"/>
    </source>
</evidence>
<dbReference type="InterPro" id="IPR001138">
    <property type="entry name" value="Zn2Cys6_DnaBD"/>
</dbReference>
<accession>A0A9N9V932</accession>
<comment type="caution">
    <text evidence="3">The sequence shown here is derived from an EMBL/GenBank/DDBJ whole genome shotgun (WGS) entry which is preliminary data.</text>
</comment>
<feature type="compositionally biased region" description="Polar residues" evidence="2">
    <location>
        <begin position="92"/>
        <end position="106"/>
    </location>
</feature>
<dbReference type="EMBL" id="CABFNQ020000659">
    <property type="protein sequence ID" value="CAH0021645.1"/>
    <property type="molecule type" value="Genomic_DNA"/>
</dbReference>
<dbReference type="InterPro" id="IPR053178">
    <property type="entry name" value="Osmoadaptation_assoc"/>
</dbReference>
<dbReference type="GO" id="GO:0008270">
    <property type="term" value="F:zinc ion binding"/>
    <property type="evidence" value="ECO:0007669"/>
    <property type="project" value="InterPro"/>
</dbReference>
<sequence>MPGVLSQMWHAFPHSRRIQTCISGDHRLAMVGIARTKACKNCKRRRVKRYYCQCDENWPTCSQCRRSKTTCPGPTTTRIRFVSHNGPESAKQIGTSEQEPSSTTAKPEQAVRKSAIKRFVMVNPSPRTPPVAPVDHLSSCLATLLEYGPEGCTFLQKSPIRYIPRRLSQSSPVVVHMISLFCSVWTDHCHQQPPSQVTSRRYDIALRGLQNALQKLPKGRADRAQMIDTLTAITLLQKTQPLLSREANPSWGVHAVAIKHMMIQMGPPERDDSFEAALVKENRSLLIRNRLAGGPEVDFLNESPWKEAMVRLGTEDWLVDELEPFGSEDCFQLELRTPRMQDWVDFTARIRAEGPYTEEMKVLSTIVINEMLEHAELLRRTIGVTTKALLSHKTMVVKTDLSESVAFMRKSYSFTHASAAAMFCNLVSIQVIVLRSLYEFSVMYDEVPDESLYAEYRDVCVHIWMVIPYIHALKPVTGLAMLGTISVTFEAAVGEEKEKVIDVVNHLDSYLLRFNKHRAMIAEFLLHVCKAVTGRVPVHGHLSWITT</sequence>
<evidence type="ECO:0008006" key="5">
    <source>
        <dbReference type="Google" id="ProtNLM"/>
    </source>
</evidence>
<name>A0A9N9V932_9HYPO</name>
<dbReference type="CDD" id="cd00067">
    <property type="entry name" value="GAL4"/>
    <property type="match status" value="1"/>
</dbReference>
<dbReference type="AlphaFoldDB" id="A0A9N9V932"/>
<evidence type="ECO:0000313" key="3">
    <source>
        <dbReference type="EMBL" id="CAH0021645.1"/>
    </source>
</evidence>
<proteinExistence type="predicted"/>
<dbReference type="Proteomes" id="UP000696573">
    <property type="component" value="Unassembled WGS sequence"/>
</dbReference>
<keyword evidence="1" id="KW-0539">Nucleus</keyword>
<dbReference type="Gene3D" id="4.10.240.10">
    <property type="entry name" value="Zn(2)-C6 fungal-type DNA-binding domain"/>
    <property type="match status" value="1"/>
</dbReference>
<dbReference type="PANTHER" id="PTHR38111:SF2">
    <property type="entry name" value="FINGER DOMAIN PROTEIN, PUTATIVE (AFU_ORTHOLOGUE AFUA_1G01560)-RELATED"/>
    <property type="match status" value="1"/>
</dbReference>
<keyword evidence="4" id="KW-1185">Reference proteome</keyword>
<feature type="region of interest" description="Disordered" evidence="2">
    <location>
        <begin position="83"/>
        <end position="109"/>
    </location>
</feature>